<dbReference type="GO" id="GO:0004175">
    <property type="term" value="F:endopeptidase activity"/>
    <property type="evidence" value="ECO:0007669"/>
    <property type="project" value="InterPro"/>
</dbReference>
<dbReference type="Proteomes" id="UP000254174">
    <property type="component" value="Unassembled WGS sequence"/>
</dbReference>
<keyword evidence="2" id="KW-0378">Hydrolase</keyword>
<dbReference type="InterPro" id="IPR030396">
    <property type="entry name" value="Peptidase_S6_dom"/>
</dbReference>
<dbReference type="AlphaFoldDB" id="A0A377D4L7"/>
<sequence length="178" mass="19327">MMDFRVVDQILGVATLISPQYVAGVKHNGSYNTVRFGYADDTTYRLVDRNEHWRDFHTPRLNKLVTEVAPVSVTDAGTGKGVYQNRSRYPVFYRMGSGTQYTGAASGALTRIAGAYAWKTGGTVGSPLISDWSLVSNPGVSVPECQWSAGILRDTGRQWLTAFCLGCGEEAVGPCCCT</sequence>
<organism evidence="2 3">
    <name type="scientific">Escherichia coli</name>
    <dbReference type="NCBI Taxonomy" id="562"/>
    <lineage>
        <taxon>Bacteria</taxon>
        <taxon>Pseudomonadati</taxon>
        <taxon>Pseudomonadota</taxon>
        <taxon>Gammaproteobacteria</taxon>
        <taxon>Enterobacterales</taxon>
        <taxon>Enterobacteriaceae</taxon>
        <taxon>Escherichia</taxon>
    </lineage>
</organism>
<protein>
    <submittedName>
        <fullName evidence="2">Peptidase S6, IgA endopeptidase from phage origin</fullName>
        <ecNumber evidence="2">3.4.21.-</ecNumber>
    </submittedName>
</protein>
<dbReference type="Pfam" id="PF02395">
    <property type="entry name" value="Peptidase_S6"/>
    <property type="match status" value="1"/>
</dbReference>
<dbReference type="EC" id="3.4.21.-" evidence="2"/>
<dbReference type="PROSITE" id="PS51691">
    <property type="entry name" value="PEPTIDASE_S6"/>
    <property type="match status" value="1"/>
</dbReference>
<gene>
    <name evidence="2" type="primary">eaaA_10</name>
    <name evidence="2" type="ORF">NCTC7922_01924</name>
</gene>
<proteinExistence type="predicted"/>
<accession>A0A377D4L7</accession>
<feature type="domain" description="Peptidase S6" evidence="1">
    <location>
        <begin position="1"/>
        <end position="178"/>
    </location>
</feature>
<evidence type="ECO:0000259" key="1">
    <source>
        <dbReference type="PROSITE" id="PS51691"/>
    </source>
</evidence>
<evidence type="ECO:0000313" key="3">
    <source>
        <dbReference type="Proteomes" id="UP000254174"/>
    </source>
</evidence>
<evidence type="ECO:0000313" key="2">
    <source>
        <dbReference type="EMBL" id="STM15533.1"/>
    </source>
</evidence>
<name>A0A377D4L7_ECOLX</name>
<dbReference type="Gene3D" id="2.40.10.120">
    <property type="match status" value="1"/>
</dbReference>
<reference evidence="2 3" key="1">
    <citation type="submission" date="2018-06" db="EMBL/GenBank/DDBJ databases">
        <authorList>
            <consortium name="Pathogen Informatics"/>
            <person name="Doyle S."/>
        </authorList>
    </citation>
    <scope>NUCLEOTIDE SEQUENCE [LARGE SCALE GENOMIC DNA]</scope>
    <source>
        <strain evidence="2 3">NCTC7922</strain>
    </source>
</reference>
<dbReference type="EMBL" id="UGFC01000006">
    <property type="protein sequence ID" value="STM15533.1"/>
    <property type="molecule type" value="Genomic_DNA"/>
</dbReference>